<feature type="domain" description="Methyltransferase type 11" evidence="2">
    <location>
        <begin position="33"/>
        <end position="120"/>
    </location>
</feature>
<reference evidence="3" key="1">
    <citation type="submission" date="2024-05" db="EMBL/GenBank/DDBJ databases">
        <title>Characterization of a novel Rickettsia species. (Rickettsia oklahomia sp. nov.) from Amblyomma americanum ticks.</title>
        <authorList>
            <person name="Korla P.K."/>
            <person name="Karounos M."/>
            <person name="Wilson J.M."/>
            <person name="Little S.E."/>
            <person name="Qurollo B.A."/>
        </authorList>
    </citation>
    <scope>NUCLEOTIDE SEQUENCE</scope>
    <source>
        <strain evidence="3">Oklahoma-10</strain>
    </source>
</reference>
<dbReference type="RefSeq" id="WP_347938656.1">
    <property type="nucleotide sequence ID" value="NZ_CP157197.1"/>
</dbReference>
<sequence length="380" mass="43746">MIKEDKVVEEWYSADIFHTKIKEFISSVSSIMDIGCGIRPQQYVVPDLLICVEPYQEYAEILKKNLSGTNSIIIPLDAKATLTTFSDKSIDSIFLIDVIEHMPKESGKEVLIECERVARKQIIIFTPLGFMPQEIHDTDGWNLHGGEWQEHKSGWYPEDFPGWSIIGCKVLHTRNAKGKLLTTPYGGFYAIKNIVYTENYFNDVYGHKILFDTTNHLENFTATFPDFREKVINSEIIKSSLKCGLWKCQRTTELLIEKGATTSLKEILEIVESEKINFAINTAQEYVSKINKFASQFKNINNLQKLLDSANTQINNLQELLKSTTDQLTDQLIVNTEELEILKEQLKIKEQELKISNENHSIFIKIYSKIRRILNKLRAI</sequence>
<evidence type="ECO:0000256" key="1">
    <source>
        <dbReference type="SAM" id="Coils"/>
    </source>
</evidence>
<proteinExistence type="predicted"/>
<keyword evidence="1" id="KW-0175">Coiled coil</keyword>
<name>A0AAU7BXL1_9RICK</name>
<dbReference type="Pfam" id="PF08241">
    <property type="entry name" value="Methyltransf_11"/>
    <property type="match status" value="1"/>
</dbReference>
<dbReference type="Gene3D" id="3.40.50.150">
    <property type="entry name" value="Vaccinia Virus protein VP39"/>
    <property type="match status" value="1"/>
</dbReference>
<protein>
    <submittedName>
        <fullName evidence="3">Methyltransferase domain-containing protein</fullName>
    </submittedName>
</protein>
<evidence type="ECO:0000313" key="3">
    <source>
        <dbReference type="EMBL" id="XBG66026.1"/>
    </source>
</evidence>
<dbReference type="KEGG" id="rof:AAGW17_03420"/>
<dbReference type="SUPFAM" id="SSF53335">
    <property type="entry name" value="S-adenosyl-L-methionine-dependent methyltransferases"/>
    <property type="match status" value="1"/>
</dbReference>
<organism evidence="3">
    <name type="scientific">Rickettsia oklahomensis</name>
    <dbReference type="NCBI Taxonomy" id="3141789"/>
    <lineage>
        <taxon>Bacteria</taxon>
        <taxon>Pseudomonadati</taxon>
        <taxon>Pseudomonadota</taxon>
        <taxon>Alphaproteobacteria</taxon>
        <taxon>Rickettsiales</taxon>
        <taxon>Rickettsiaceae</taxon>
        <taxon>Rickettsieae</taxon>
        <taxon>Rickettsia</taxon>
        <taxon>belli group</taxon>
    </lineage>
</organism>
<keyword evidence="3" id="KW-0808">Transferase</keyword>
<accession>A0AAU7BXL1</accession>
<dbReference type="InterPro" id="IPR013216">
    <property type="entry name" value="Methyltransf_11"/>
</dbReference>
<evidence type="ECO:0000259" key="2">
    <source>
        <dbReference type="Pfam" id="PF08241"/>
    </source>
</evidence>
<feature type="coiled-coil region" evidence="1">
    <location>
        <begin position="300"/>
        <end position="359"/>
    </location>
</feature>
<dbReference type="InterPro" id="IPR029063">
    <property type="entry name" value="SAM-dependent_MTases_sf"/>
</dbReference>
<keyword evidence="3" id="KW-0489">Methyltransferase</keyword>
<dbReference type="EMBL" id="CP157197">
    <property type="protein sequence ID" value="XBG66026.1"/>
    <property type="molecule type" value="Genomic_DNA"/>
</dbReference>
<gene>
    <name evidence="3" type="ORF">AAGW17_03420</name>
</gene>
<dbReference type="GO" id="GO:0008757">
    <property type="term" value="F:S-adenosylmethionine-dependent methyltransferase activity"/>
    <property type="evidence" value="ECO:0007669"/>
    <property type="project" value="InterPro"/>
</dbReference>
<dbReference type="GO" id="GO:0032259">
    <property type="term" value="P:methylation"/>
    <property type="evidence" value="ECO:0007669"/>
    <property type="project" value="UniProtKB-KW"/>
</dbReference>
<dbReference type="AlphaFoldDB" id="A0AAU7BXL1"/>